<evidence type="ECO:0000256" key="3">
    <source>
        <dbReference type="ARBA" id="ARBA00022491"/>
    </source>
</evidence>
<protein>
    <recommendedName>
        <fullName evidence="12">Regulatory protein E2</fullName>
    </recommendedName>
</protein>
<keyword evidence="8 12" id="KW-0805">Transcription regulation</keyword>
<dbReference type="InterPro" id="IPR000427">
    <property type="entry name" value="Papillomavirus_E2_C"/>
</dbReference>
<dbReference type="InterPro" id="IPR036050">
    <property type="entry name" value="Regulatory_protein_E2_N"/>
</dbReference>
<dbReference type="InterPro" id="IPR033668">
    <property type="entry name" value="Reg_prot_E2"/>
</dbReference>
<comment type="subunit">
    <text evidence="12">Binds DNA as homodimer. Interacts with protein E1; this interaction greatly increases E1 DNA-binding activity. Interacts with protein L1; this interaction enhances E2-dependent replication and transcription activation. Interacts with protein L2; this interaction inhibits E2 transcriptional activity but not DNA replication function E2. Interacts with protein E7; this interaction inhibits E7 oncogenic activity. Interacts with host TAF1; this interaction modulates E2-dependent transcriptional regulation. Interacts with host BRD4; this interaction mediates E2 transcriptional activation function. Additionally, the interaction with host BRD4 on mitotic chromosomes mediates tethering of the viral genome. Interacts with host TOPBP1; this interaction is required for optimal viral DNA replication.</text>
</comment>
<reference evidence="16" key="1">
    <citation type="submission" date="2018-06" db="EMBL/GenBank/DDBJ databases">
        <title>The genital tract virome in dairy cattle.</title>
        <authorList>
            <person name="Ling Y."/>
            <person name="Liu Z."/>
            <person name="Zhang W."/>
        </authorList>
    </citation>
    <scope>NUCLEOTIDE SEQUENCE</scope>
    <source>
        <strain evidence="16">Ujs-21015</strain>
    </source>
</reference>
<keyword evidence="10 12" id="KW-0010">Activator</keyword>
<evidence type="ECO:0000256" key="7">
    <source>
        <dbReference type="ARBA" id="ARBA00022705"/>
    </source>
</evidence>
<feature type="compositionally biased region" description="Basic and acidic residues" evidence="13">
    <location>
        <begin position="222"/>
        <end position="232"/>
    </location>
</feature>
<dbReference type="EMBL" id="MH512005">
    <property type="protein sequence ID" value="AWX36187.1"/>
    <property type="molecule type" value="Genomic_DNA"/>
</dbReference>
<accession>A0A2Z4LI80</accession>
<evidence type="ECO:0000256" key="8">
    <source>
        <dbReference type="ARBA" id="ARBA00023015"/>
    </source>
</evidence>
<dbReference type="GO" id="GO:0003677">
    <property type="term" value="F:DNA binding"/>
    <property type="evidence" value="ECO:0007669"/>
    <property type="project" value="UniProtKB-UniRule"/>
</dbReference>
<evidence type="ECO:0000259" key="14">
    <source>
        <dbReference type="Pfam" id="PF00508"/>
    </source>
</evidence>
<dbReference type="Gene3D" id="3.30.70.330">
    <property type="match status" value="1"/>
</dbReference>
<evidence type="ECO:0000256" key="2">
    <source>
        <dbReference type="ARBA" id="ARBA00007794"/>
    </source>
</evidence>
<dbReference type="GO" id="GO:0006275">
    <property type="term" value="P:regulation of DNA replication"/>
    <property type="evidence" value="ECO:0007669"/>
    <property type="project" value="UniProtKB-UniRule"/>
</dbReference>
<organism evidence="16">
    <name type="scientific">Bovine papillomavirus</name>
    <dbReference type="NCBI Taxonomy" id="10571"/>
    <lineage>
        <taxon>Viruses</taxon>
        <taxon>Monodnaviria</taxon>
        <taxon>Shotokuvirae</taxon>
        <taxon>Cossaviricota</taxon>
        <taxon>Papovaviricetes</taxon>
        <taxon>Zurhausenvirales</taxon>
        <taxon>Papillomaviridae</taxon>
    </lineage>
</organism>
<dbReference type="InterPro" id="IPR035975">
    <property type="entry name" value="E2/EBNA1_C_sf"/>
</dbReference>
<comment type="subcellular location">
    <subcellularLocation>
        <location evidence="1 12">Host nucleus</location>
    </subcellularLocation>
</comment>
<comment type="similarity">
    <text evidence="2">Belongs to the papillomaviridae E8^E2C protein family.</text>
</comment>
<comment type="similarity">
    <text evidence="12">Belongs to the papillomaviridae E2 protein family.</text>
</comment>
<evidence type="ECO:0000256" key="12">
    <source>
        <dbReference type="HAMAP-Rule" id="MF_04001"/>
    </source>
</evidence>
<keyword evidence="5 12" id="KW-0597">Phosphoprotein</keyword>
<keyword evidence="6 12" id="KW-1048">Host nucleus</keyword>
<evidence type="ECO:0000256" key="11">
    <source>
        <dbReference type="ARBA" id="ARBA00023163"/>
    </source>
</evidence>
<dbReference type="Pfam" id="PF00508">
    <property type="entry name" value="PPV_E2_N"/>
    <property type="match status" value="1"/>
</dbReference>
<dbReference type="Pfam" id="PF00511">
    <property type="entry name" value="PPV_E2_C"/>
    <property type="match status" value="1"/>
</dbReference>
<feature type="domain" description="Papillomavirus E2 C-terminal" evidence="15">
    <location>
        <begin position="327"/>
        <end position="403"/>
    </location>
</feature>
<dbReference type="GO" id="GO:0000166">
    <property type="term" value="F:nucleotide binding"/>
    <property type="evidence" value="ECO:0007669"/>
    <property type="project" value="UniProtKB-UniRule"/>
</dbReference>
<keyword evidence="7 12" id="KW-0235">DNA replication</keyword>
<feature type="compositionally biased region" description="Polar residues" evidence="13">
    <location>
        <begin position="207"/>
        <end position="218"/>
    </location>
</feature>
<dbReference type="Gene3D" id="2.170.200.10">
    <property type="entry name" value="Papillomavirus E2 early protein domain"/>
    <property type="match status" value="1"/>
</dbReference>
<gene>
    <name evidence="12 16" type="primary">E2</name>
</gene>
<dbReference type="HAMAP" id="MF_04001">
    <property type="entry name" value="PPV_E2"/>
    <property type="match status" value="1"/>
</dbReference>
<evidence type="ECO:0000256" key="4">
    <source>
        <dbReference type="ARBA" id="ARBA00022518"/>
    </source>
</evidence>
<name>A0A2Z4LI80_9PAPI</name>
<dbReference type="SUPFAM" id="SSF51332">
    <property type="entry name" value="E2 regulatory, transactivation domain"/>
    <property type="match status" value="1"/>
</dbReference>
<evidence type="ECO:0000256" key="1">
    <source>
        <dbReference type="ARBA" id="ARBA00004147"/>
    </source>
</evidence>
<dbReference type="GO" id="GO:0006351">
    <property type="term" value="P:DNA-templated transcription"/>
    <property type="evidence" value="ECO:0007669"/>
    <property type="project" value="UniProtKB-UniRule"/>
</dbReference>
<feature type="domain" description="Papillomavirus E2 N-terminal" evidence="14">
    <location>
        <begin position="1"/>
        <end position="194"/>
    </location>
</feature>
<dbReference type="InterPro" id="IPR042504">
    <property type="entry name" value="Regulatory_protein_E2_N_2"/>
</dbReference>
<dbReference type="SUPFAM" id="SSF54957">
    <property type="entry name" value="Viral DNA-binding domain"/>
    <property type="match status" value="1"/>
</dbReference>
<keyword evidence="3 12" id="KW-0678">Repressor</keyword>
<evidence type="ECO:0000313" key="16">
    <source>
        <dbReference type="EMBL" id="AWX36187.1"/>
    </source>
</evidence>
<comment type="caution">
    <text evidence="12">Lacks conserved residue(s) required for the propagation of feature annotation.</text>
</comment>
<evidence type="ECO:0000256" key="5">
    <source>
        <dbReference type="ARBA" id="ARBA00022553"/>
    </source>
</evidence>
<dbReference type="InterPro" id="IPR012677">
    <property type="entry name" value="Nucleotide-bd_a/b_plait_sf"/>
</dbReference>
<feature type="compositionally biased region" description="Polar residues" evidence="13">
    <location>
        <begin position="290"/>
        <end position="300"/>
    </location>
</feature>
<evidence type="ECO:0000259" key="15">
    <source>
        <dbReference type="Pfam" id="PF00511"/>
    </source>
</evidence>
<dbReference type="GO" id="GO:0042025">
    <property type="term" value="C:host cell nucleus"/>
    <property type="evidence" value="ECO:0007669"/>
    <property type="project" value="UniProtKB-SubCell"/>
</dbReference>
<dbReference type="Gene3D" id="1.10.287.30">
    <property type="entry name" value="E2 (early) protein, N terminal domain, subdomain 1"/>
    <property type="match status" value="1"/>
</dbReference>
<keyword evidence="4 12" id="KW-0244">Early protein</keyword>
<dbReference type="InterPro" id="IPR001866">
    <property type="entry name" value="PPV_E2_N"/>
</dbReference>
<evidence type="ECO:0000256" key="6">
    <source>
        <dbReference type="ARBA" id="ARBA00022562"/>
    </source>
</evidence>
<comment type="function">
    <text evidence="12">Plays a role in the initiation of viral DNA replication. A dimer of E2 interacts with a dimer of E1 in order to improve specificity of E1 DNA binding activity. Once the complex recognizes and binds DNA at specific sites, the E2 dimer is removed from DNA. E2 also regulates viral transcription through binding to the E2RE response element (5'-ACCNNNNNNGGT-3') present in multiple copies in the regulatory regions of the viral genome. Activates or represses transcription depending on E2RE's position with regards to proximal promoter elements including the TATA-box. Repression occurs by sterically hindering the assembly of the transcription initiation complex.</text>
</comment>
<comment type="PTM">
    <text evidence="12">Phosphorylated.</text>
</comment>
<proteinExistence type="inferred from homology"/>
<dbReference type="InterPro" id="IPR042503">
    <property type="entry name" value="Regulatory_protein_E2_N_1"/>
</dbReference>
<dbReference type="GO" id="GO:0003700">
    <property type="term" value="F:DNA-binding transcription factor activity"/>
    <property type="evidence" value="ECO:0007669"/>
    <property type="project" value="UniProtKB-UniRule"/>
</dbReference>
<dbReference type="GO" id="GO:0039693">
    <property type="term" value="P:viral DNA genome replication"/>
    <property type="evidence" value="ECO:0007669"/>
    <property type="project" value="UniProtKB-UniRule"/>
</dbReference>
<feature type="region of interest" description="DNA-binding domain" evidence="12">
    <location>
        <begin position="325"/>
        <end position="413"/>
    </location>
</feature>
<keyword evidence="9 12" id="KW-0238">DNA-binding</keyword>
<dbReference type="GO" id="GO:0006260">
    <property type="term" value="P:DNA replication"/>
    <property type="evidence" value="ECO:0007669"/>
    <property type="project" value="UniProtKB-KW"/>
</dbReference>
<evidence type="ECO:0000256" key="10">
    <source>
        <dbReference type="ARBA" id="ARBA00023159"/>
    </source>
</evidence>
<keyword evidence="11 12" id="KW-0804">Transcription</keyword>
<feature type="compositionally biased region" description="Basic residues" evidence="13">
    <location>
        <begin position="273"/>
        <end position="289"/>
    </location>
</feature>
<sequence length="413" mass="47111">MEKIAQALDACHDRMLTLIENDSNKLEEQIKYWTEQKVEMLLFFAARQKGIYRIGYHTVPTAKVAEAKAKQAIMMEMMLKSLQQSQFAEEPWTLADTSYEMWDIPPKCCWKKKGQCIEVWFDGDSSKAVPYTHWQEIYSQDAEGNWHKLAGEVDYFGLSHEDPVLGRVYHVIFGHEANKYGNAKSWCVKTNSGHLLTPNRSERDSRSPSNPSSEQPTAPASRETEQEEERRYVSPQRCPEEGPVSRPPESPWRPSSPHCDILRSGGWSTLHSKGQRGRGRGRGYRHGRRNYTSPFRNPGQTAGGFKEGDGTPGKRSGQTPFAPGQHPFLMFHGPANALKCWRYRCRQKYRRFFWKFTTTFTWVDDGERGAATVIVTFTSSAQLEAFFSEVPRPKTLTVGNGHLTHHTNGFGLI</sequence>
<feature type="region of interest" description="Disordered" evidence="13">
    <location>
        <begin position="194"/>
        <end position="318"/>
    </location>
</feature>
<evidence type="ECO:0000256" key="9">
    <source>
        <dbReference type="ARBA" id="ARBA00023125"/>
    </source>
</evidence>
<evidence type="ECO:0000256" key="13">
    <source>
        <dbReference type="SAM" id="MobiDB-lite"/>
    </source>
</evidence>